<gene>
    <name evidence="2" type="ORF">ATK06_0157</name>
</gene>
<dbReference type="Gene3D" id="3.40.50.620">
    <property type="entry name" value="HUPs"/>
    <property type="match status" value="1"/>
</dbReference>
<dbReference type="OrthoDB" id="4416534at2"/>
<protein>
    <submittedName>
        <fullName evidence="2">DUF218 domain-containing protein</fullName>
    </submittedName>
</protein>
<dbReference type="CDD" id="cd06259">
    <property type="entry name" value="YdcF-like"/>
    <property type="match status" value="1"/>
</dbReference>
<name>A0A2A9DMH0_9CORY</name>
<dbReference type="InterPro" id="IPR014729">
    <property type="entry name" value="Rossmann-like_a/b/a_fold"/>
</dbReference>
<dbReference type="PANTHER" id="PTHR30336">
    <property type="entry name" value="INNER MEMBRANE PROTEIN, PROBABLE PERMEASE"/>
    <property type="match status" value="1"/>
</dbReference>
<dbReference type="EMBL" id="PDJF01000001">
    <property type="protein sequence ID" value="PFG27109.1"/>
    <property type="molecule type" value="Genomic_DNA"/>
</dbReference>
<keyword evidence="3" id="KW-1185">Reference proteome</keyword>
<feature type="domain" description="DUF218" evidence="1">
    <location>
        <begin position="3"/>
        <end position="128"/>
    </location>
</feature>
<evidence type="ECO:0000313" key="2">
    <source>
        <dbReference type="EMBL" id="PFG27109.1"/>
    </source>
</evidence>
<evidence type="ECO:0000259" key="1">
    <source>
        <dbReference type="Pfam" id="PF02698"/>
    </source>
</evidence>
<accession>A0A2A9DMH0</accession>
<sequence>MRALLVLGCKVHDHGVSTLLESRLECALRIADQHRYLPIVVSGAGEAEAMAQWLVAHGIPKSRVVVEPTATSTNENIERASALLPEATRWWIGTSDFHVWRTRMWAWHLGVRAKVTGARTPAEVRVKNYVREMGALPHSALRVAWRRLKWRLVHYT</sequence>
<evidence type="ECO:0000313" key="3">
    <source>
        <dbReference type="Proteomes" id="UP000221653"/>
    </source>
</evidence>
<dbReference type="Pfam" id="PF02698">
    <property type="entry name" value="DUF218"/>
    <property type="match status" value="1"/>
</dbReference>
<dbReference type="GO" id="GO:0000270">
    <property type="term" value="P:peptidoglycan metabolic process"/>
    <property type="evidence" value="ECO:0007669"/>
    <property type="project" value="TreeGrafter"/>
</dbReference>
<reference evidence="2 3" key="1">
    <citation type="submission" date="2017-10" db="EMBL/GenBank/DDBJ databases">
        <title>Sequencing the genomes of 1000 actinobacteria strains.</title>
        <authorList>
            <person name="Klenk H.-P."/>
        </authorList>
    </citation>
    <scope>NUCLEOTIDE SEQUENCE [LARGE SCALE GENOMIC DNA]</scope>
    <source>
        <strain evidence="2 3">DSM 20688</strain>
    </source>
</reference>
<dbReference type="GO" id="GO:0043164">
    <property type="term" value="P:Gram-negative-bacterium-type cell wall biogenesis"/>
    <property type="evidence" value="ECO:0007669"/>
    <property type="project" value="TreeGrafter"/>
</dbReference>
<proteinExistence type="predicted"/>
<dbReference type="STRING" id="1724.GCA_001044175_00267"/>
<dbReference type="Proteomes" id="UP000221653">
    <property type="component" value="Unassembled WGS sequence"/>
</dbReference>
<dbReference type="InterPro" id="IPR051599">
    <property type="entry name" value="Cell_Envelope_Assoc"/>
</dbReference>
<dbReference type="GO" id="GO:0005886">
    <property type="term" value="C:plasma membrane"/>
    <property type="evidence" value="ECO:0007669"/>
    <property type="project" value="TreeGrafter"/>
</dbReference>
<dbReference type="RefSeq" id="WP_048381442.1">
    <property type="nucleotide sequence ID" value="NZ_LDYE01000011.1"/>
</dbReference>
<dbReference type="InterPro" id="IPR003848">
    <property type="entry name" value="DUF218"/>
</dbReference>
<dbReference type="AlphaFoldDB" id="A0A2A9DMH0"/>
<dbReference type="PANTHER" id="PTHR30336:SF4">
    <property type="entry name" value="ENVELOPE BIOGENESIS FACTOR ELYC"/>
    <property type="match status" value="1"/>
</dbReference>
<organism evidence="2 3">
    <name type="scientific">Corynebacterium renale</name>
    <dbReference type="NCBI Taxonomy" id="1724"/>
    <lineage>
        <taxon>Bacteria</taxon>
        <taxon>Bacillati</taxon>
        <taxon>Actinomycetota</taxon>
        <taxon>Actinomycetes</taxon>
        <taxon>Mycobacteriales</taxon>
        <taxon>Corynebacteriaceae</taxon>
        <taxon>Corynebacterium</taxon>
    </lineage>
</organism>
<comment type="caution">
    <text evidence="2">The sequence shown here is derived from an EMBL/GenBank/DDBJ whole genome shotgun (WGS) entry which is preliminary data.</text>
</comment>